<dbReference type="Proteomes" id="UP000003505">
    <property type="component" value="Unassembled WGS sequence"/>
</dbReference>
<gene>
    <name evidence="1" type="ordered locus">Selsp_0439</name>
    <name evidence="2" type="ORF">SELSPUOL_02254</name>
</gene>
<sequence length="59" mass="6547">MEIKLYDRVRLKSGETASIVEIYEAGVAYEADIDRSDGRIETDTIQHEDIAAMISESAA</sequence>
<accession>C9LXP6</accession>
<dbReference type="HOGENOM" id="CLU_2958155_0_0_9"/>
<dbReference type="OrthoDB" id="1456570at2"/>
<reference evidence="1 4" key="2">
    <citation type="submission" date="2011-04" db="EMBL/GenBank/DDBJ databases">
        <title>The complete genome of Selenomonas sputigena DSM 20758.</title>
        <authorList>
            <consortium name="US DOE Joint Genome Institute (JGI-PGF)"/>
            <person name="Lucas S."/>
            <person name="Copeland A."/>
            <person name="Lapidus A."/>
            <person name="Bruce D."/>
            <person name="Goodwin L."/>
            <person name="Pitluck S."/>
            <person name="Peters L."/>
            <person name="Kyrpides N."/>
            <person name="Mavromatis K."/>
            <person name="Ivanova N."/>
            <person name="Ovchinnikova G."/>
            <person name="Teshima H."/>
            <person name="Detter J.C."/>
            <person name="Tapia R."/>
            <person name="Han C."/>
            <person name="Land M."/>
            <person name="Hauser L."/>
            <person name="Markowitz V."/>
            <person name="Cheng J.-F."/>
            <person name="Hugenholtz P."/>
            <person name="Woyke T."/>
            <person name="Wu D."/>
            <person name="Gronow S."/>
            <person name="Wellnitz S."/>
            <person name="Schneider S."/>
            <person name="Klenk H.-P."/>
            <person name="Eisen J.A."/>
        </authorList>
    </citation>
    <scope>NUCLEOTIDE SEQUENCE [LARGE SCALE GENOMIC DNA]</scope>
    <source>
        <strain evidence="1">ATCC 35185</strain>
        <strain evidence="4">ATCC 35185 / DSM 20758 / VPI D19B-28</strain>
    </source>
</reference>
<dbReference type="STRING" id="546271.Selsp_0439"/>
<proteinExistence type="predicted"/>
<dbReference type="KEGG" id="ssg:Selsp_0439"/>
<dbReference type="EMBL" id="CP002637">
    <property type="protein sequence ID" value="AEB99411.1"/>
    <property type="molecule type" value="Genomic_DNA"/>
</dbReference>
<evidence type="ECO:0000313" key="4">
    <source>
        <dbReference type="Proteomes" id="UP000011124"/>
    </source>
</evidence>
<protein>
    <submittedName>
        <fullName evidence="2">Uncharacterized protein</fullName>
    </submittedName>
</protein>
<evidence type="ECO:0000313" key="3">
    <source>
        <dbReference type="Proteomes" id="UP000003505"/>
    </source>
</evidence>
<dbReference type="Proteomes" id="UP000011124">
    <property type="component" value="Chromosome"/>
</dbReference>
<reference evidence="2 3" key="1">
    <citation type="submission" date="2009-09" db="EMBL/GenBank/DDBJ databases">
        <authorList>
            <person name="Weinstock G."/>
            <person name="Sodergren E."/>
            <person name="Clifton S."/>
            <person name="Fulton L."/>
            <person name="Fulton B."/>
            <person name="Courtney L."/>
            <person name="Fronick C."/>
            <person name="Harrison M."/>
            <person name="Strong C."/>
            <person name="Farmer C."/>
            <person name="Delahaunty K."/>
            <person name="Markovic C."/>
            <person name="Hall O."/>
            <person name="Minx P."/>
            <person name="Tomlinson C."/>
            <person name="Mitreva M."/>
            <person name="Nelson J."/>
            <person name="Hou S."/>
            <person name="Wollam A."/>
            <person name="Pepin K.H."/>
            <person name="Johnson M."/>
            <person name="Bhonagiri V."/>
            <person name="Nash W.E."/>
            <person name="Warren W."/>
            <person name="Chinwalla A."/>
            <person name="Mardis E.R."/>
            <person name="Wilson R.K."/>
        </authorList>
    </citation>
    <scope>NUCLEOTIDE SEQUENCE [LARGE SCALE GENOMIC DNA]</scope>
    <source>
        <strain evidence="2">ATCC 35185</strain>
        <strain evidence="3">ATCC 35185 / DSM 20758 / VPI D19B-28</strain>
    </source>
</reference>
<evidence type="ECO:0000313" key="2">
    <source>
        <dbReference type="EMBL" id="EEX76429.1"/>
    </source>
</evidence>
<dbReference type="EMBL" id="ACKP02000049">
    <property type="protein sequence ID" value="EEX76429.1"/>
    <property type="molecule type" value="Genomic_DNA"/>
</dbReference>
<keyword evidence="4" id="KW-1185">Reference proteome</keyword>
<dbReference type="RefSeq" id="WP_006193596.1">
    <property type="nucleotide sequence ID" value="NC_015437.1"/>
</dbReference>
<name>C9LXP6_SELS3</name>
<organism evidence="2 3">
    <name type="scientific">Selenomonas sputigena (strain ATCC 35185 / DSM 20758 / CCUG 44933 / VPI D19B-28)</name>
    <dbReference type="NCBI Taxonomy" id="546271"/>
    <lineage>
        <taxon>Bacteria</taxon>
        <taxon>Bacillati</taxon>
        <taxon>Bacillota</taxon>
        <taxon>Negativicutes</taxon>
        <taxon>Selenomonadales</taxon>
        <taxon>Selenomonadaceae</taxon>
        <taxon>Selenomonas</taxon>
    </lineage>
</organism>
<dbReference type="AlphaFoldDB" id="C9LXP6"/>
<evidence type="ECO:0000313" key="1">
    <source>
        <dbReference type="EMBL" id="AEB99411.1"/>
    </source>
</evidence>